<reference evidence="2" key="2">
    <citation type="journal article" date="2018" name="BMC Genomics">
        <title>Genomic insights into host adaptation between the wheat stripe rust pathogen (Puccinia striiformis f. sp. tritici) and the barley stripe rust pathogen (Puccinia striiformis f. sp. hordei).</title>
        <authorList>
            <person name="Xia C."/>
            <person name="Wang M."/>
            <person name="Yin C."/>
            <person name="Cornejo O.E."/>
            <person name="Hulbert S.H."/>
            <person name="Chen X."/>
        </authorList>
    </citation>
    <scope>NUCLEOTIDE SEQUENCE [LARGE SCALE GENOMIC DNA]</scope>
    <source>
        <strain evidence="2">93TX-2</strain>
    </source>
</reference>
<proteinExistence type="predicted"/>
<dbReference type="VEuPathDB" id="FungiDB:PSTT_05917"/>
<sequence length="103" mass="11744">MVSFLAWLQGIVQDGALKWHSPDNTLITGNMATFKKDLKQLYSSQKPMTSFFATLRANGFELVSSKHPIKISHPKLTDLPDCLFPQEFLDSWKKLEKAQSPYN</sequence>
<reference evidence="2" key="3">
    <citation type="journal article" date="2018" name="Mol. Plant Microbe Interact.">
        <title>Genome sequence resources for the wheat stripe rust pathogen (Puccinia striiformis f. sp. tritici) and the barley stripe rust pathogen (Puccinia striiformis f. sp. hordei).</title>
        <authorList>
            <person name="Xia C."/>
            <person name="Wang M."/>
            <person name="Yin C."/>
            <person name="Cornejo O.E."/>
            <person name="Hulbert S.H."/>
            <person name="Chen X."/>
        </authorList>
    </citation>
    <scope>NUCLEOTIDE SEQUENCE [LARGE SCALE GENOMIC DNA]</scope>
    <source>
        <strain evidence="2">93TX-2</strain>
    </source>
</reference>
<evidence type="ECO:0000313" key="2">
    <source>
        <dbReference type="Proteomes" id="UP000238274"/>
    </source>
</evidence>
<evidence type="ECO:0000313" key="1">
    <source>
        <dbReference type="EMBL" id="POW19781.1"/>
    </source>
</evidence>
<accession>A0A2S4WDF1</accession>
<name>A0A2S4WDF1_9BASI</name>
<protein>
    <recommendedName>
        <fullName evidence="3">HSF-type DNA-binding domain-containing protein</fullName>
    </recommendedName>
</protein>
<reference evidence="1 2" key="1">
    <citation type="submission" date="2017-12" db="EMBL/GenBank/DDBJ databases">
        <title>Gene loss provides genomic basis for host adaptation in cereal stripe rust fungi.</title>
        <authorList>
            <person name="Xia C."/>
        </authorList>
    </citation>
    <scope>NUCLEOTIDE SEQUENCE [LARGE SCALE GENOMIC DNA]</scope>
    <source>
        <strain evidence="1 2">93TX-2</strain>
    </source>
</reference>
<comment type="caution">
    <text evidence="1">The sequence shown here is derived from an EMBL/GenBank/DDBJ whole genome shotgun (WGS) entry which is preliminary data.</text>
</comment>
<keyword evidence="2" id="KW-1185">Reference proteome</keyword>
<organism evidence="1 2">
    <name type="scientific">Puccinia striiformis</name>
    <dbReference type="NCBI Taxonomy" id="27350"/>
    <lineage>
        <taxon>Eukaryota</taxon>
        <taxon>Fungi</taxon>
        <taxon>Dikarya</taxon>
        <taxon>Basidiomycota</taxon>
        <taxon>Pucciniomycotina</taxon>
        <taxon>Pucciniomycetes</taxon>
        <taxon>Pucciniales</taxon>
        <taxon>Pucciniaceae</taxon>
        <taxon>Puccinia</taxon>
    </lineage>
</organism>
<evidence type="ECO:0008006" key="3">
    <source>
        <dbReference type="Google" id="ProtNLM"/>
    </source>
</evidence>
<dbReference type="VEuPathDB" id="FungiDB:PSHT_04258"/>
<gene>
    <name evidence="1" type="ORF">PSHT_04258</name>
</gene>
<dbReference type="AlphaFoldDB" id="A0A2S4WDF1"/>
<dbReference type="Proteomes" id="UP000238274">
    <property type="component" value="Unassembled WGS sequence"/>
</dbReference>
<dbReference type="EMBL" id="PKSM01000043">
    <property type="protein sequence ID" value="POW19781.1"/>
    <property type="molecule type" value="Genomic_DNA"/>
</dbReference>